<dbReference type="InterPro" id="IPR032465">
    <property type="entry name" value="ACMSD"/>
</dbReference>
<dbReference type="AlphaFoldDB" id="A0A520KXQ6"/>
<protein>
    <submittedName>
        <fullName evidence="3">Amidohydrolase</fullName>
    </submittedName>
</protein>
<dbReference type="PANTHER" id="PTHR21240">
    <property type="entry name" value="2-AMINO-3-CARBOXYLMUCONATE-6-SEMIALDEHYDE DECARBOXYLASE"/>
    <property type="match status" value="1"/>
</dbReference>
<dbReference type="InterPro" id="IPR006680">
    <property type="entry name" value="Amidohydro-rel"/>
</dbReference>
<dbReference type="Gene3D" id="3.20.20.140">
    <property type="entry name" value="Metal-dependent hydrolases"/>
    <property type="match status" value="1"/>
</dbReference>
<keyword evidence="1" id="KW-0456">Lyase</keyword>
<organism evidence="3 4">
    <name type="scientific">Candidatus Methanolliviera hydrocarbonicum</name>
    <dbReference type="NCBI Taxonomy" id="2491085"/>
    <lineage>
        <taxon>Archaea</taxon>
        <taxon>Methanobacteriati</taxon>
        <taxon>Methanobacteriota</taxon>
        <taxon>Candidatus Methanoliparia</taxon>
        <taxon>Candidatus Methanoliparales</taxon>
        <taxon>Candidatus Methanollivieraceae</taxon>
        <taxon>Candidatus Methanolliviera</taxon>
    </lineage>
</organism>
<sequence>MKNMMMKGAIDDHFHFEPDMFPLERMIHGMDLNGVEKTALVARMCEPFYMDTAFKNLSSRTLRMSLLYLNPLGKMVYMSTIDSGGNFVLNPLTRETYKIYGKPDNNEVVEVIDKYPDRFYGWIFVNPAGPSDPMEEIEKYVSIPQMIGVKTHPWWQQYPVKKLEGVARWCEENGYPIQVHLGVGEMGDYRYLPEKFPDLKIIYLHAGVPFFREIWNHFASKKDSNVFFDLSSPYNDDIIIKEAVNTLGAERCLYGNDGPYGYQKPGEDYDYGLIKGWIENLSISTEDKEKILGKNFEALIKRS</sequence>
<name>A0A520KXQ6_9EURY</name>
<dbReference type="EMBL" id="RXIL01000050">
    <property type="protein sequence ID" value="RZN70797.1"/>
    <property type="molecule type" value="Genomic_DNA"/>
</dbReference>
<dbReference type="InterPro" id="IPR032466">
    <property type="entry name" value="Metal_Hydrolase"/>
</dbReference>
<dbReference type="GO" id="GO:0016787">
    <property type="term" value="F:hydrolase activity"/>
    <property type="evidence" value="ECO:0007669"/>
    <property type="project" value="UniProtKB-KW"/>
</dbReference>
<comment type="caution">
    <text evidence="3">The sequence shown here is derived from an EMBL/GenBank/DDBJ whole genome shotgun (WGS) entry which is preliminary data.</text>
</comment>
<dbReference type="SUPFAM" id="SSF51556">
    <property type="entry name" value="Metallo-dependent hydrolases"/>
    <property type="match status" value="1"/>
</dbReference>
<keyword evidence="3" id="KW-0378">Hydrolase</keyword>
<dbReference type="Pfam" id="PF04909">
    <property type="entry name" value="Amidohydro_2"/>
    <property type="match status" value="1"/>
</dbReference>
<feature type="domain" description="Amidohydrolase-related" evidence="2">
    <location>
        <begin position="104"/>
        <end position="295"/>
    </location>
</feature>
<evidence type="ECO:0000256" key="1">
    <source>
        <dbReference type="ARBA" id="ARBA00023239"/>
    </source>
</evidence>
<dbReference type="PANTHER" id="PTHR21240:SF19">
    <property type="entry name" value="CATALYTIC_ HYDROLASE"/>
    <property type="match status" value="1"/>
</dbReference>
<evidence type="ECO:0000259" key="2">
    <source>
        <dbReference type="Pfam" id="PF04909"/>
    </source>
</evidence>
<evidence type="ECO:0000313" key="3">
    <source>
        <dbReference type="EMBL" id="RZN70797.1"/>
    </source>
</evidence>
<gene>
    <name evidence="3" type="ORF">EF807_02765</name>
</gene>
<dbReference type="Proteomes" id="UP000320766">
    <property type="component" value="Unassembled WGS sequence"/>
</dbReference>
<evidence type="ECO:0000313" key="4">
    <source>
        <dbReference type="Proteomes" id="UP000320766"/>
    </source>
</evidence>
<reference evidence="3 4" key="1">
    <citation type="journal article" date="2019" name="Nat. Microbiol.">
        <title>Wide diversity of methane and short-chain alkane metabolisms in uncultured archaea.</title>
        <authorList>
            <person name="Borrel G."/>
            <person name="Adam P.S."/>
            <person name="McKay L.J."/>
            <person name="Chen L.X."/>
            <person name="Sierra-Garcia I.N."/>
            <person name="Sieber C.M."/>
            <person name="Letourneur Q."/>
            <person name="Ghozlane A."/>
            <person name="Andersen G.L."/>
            <person name="Li W.J."/>
            <person name="Hallam S.J."/>
            <person name="Muyzer G."/>
            <person name="de Oliveira V.M."/>
            <person name="Inskeep W.P."/>
            <person name="Banfield J.F."/>
            <person name="Gribaldo S."/>
        </authorList>
    </citation>
    <scope>NUCLEOTIDE SEQUENCE [LARGE SCALE GENOMIC DNA]</scope>
    <source>
        <strain evidence="3">NM1b</strain>
    </source>
</reference>
<accession>A0A520KXQ6</accession>
<proteinExistence type="predicted"/>
<dbReference type="GO" id="GO:0016831">
    <property type="term" value="F:carboxy-lyase activity"/>
    <property type="evidence" value="ECO:0007669"/>
    <property type="project" value="InterPro"/>
</dbReference>